<feature type="transmembrane region" description="Helical" evidence="7">
    <location>
        <begin position="79"/>
        <end position="99"/>
    </location>
</feature>
<keyword evidence="5 7" id="KW-1133">Transmembrane helix</keyword>
<dbReference type="InterPro" id="IPR002656">
    <property type="entry name" value="Acyl_transf_3_dom"/>
</dbReference>
<dbReference type="PANTHER" id="PTHR40074">
    <property type="entry name" value="O-ACETYLTRANSFERASE WECH"/>
    <property type="match status" value="1"/>
</dbReference>
<dbReference type="Pfam" id="PF01757">
    <property type="entry name" value="Acyl_transf_3"/>
    <property type="match status" value="1"/>
</dbReference>
<sequence length="434" mass="46916">MKSRIDWVDAAKGMSILLVVLHHVVILMEPHGLIPGPVSAVNSAMASLRMPLFFLASGLFAAAPLAASWRTLLHKRVAFFLYLFVLWTILQSIVFMWVLPADVLPPDSPLTWVDVAWEALLPGPAMWFLYALAVFSIVGKLVRRTPAWAQLVVSGVLCAAVGAGMLTFESFAWTFMARYLFFFLLGVHVRTVVETVAERSSLLLCVGGGALCGLTAGASVALGLREVFGVAFLLNVVAVTFGVLLAGHLSRFRLFMPLVVLGRNTLPVYLTNVLVVSAVVAVTRHLPLPQTVGWVVPPILAVLVTGFTLLGTEALRWAGASWLFALPRFLAHRPAPTPAPAPEPSPVWTPAVLPTTETGRHRLQAAGRMPPEPVLSGVGTDLAGPPTGPVVPDRIPGRWQARRDAFRDGRSAFWDTDDWTASARPTVLMKPVRG</sequence>
<dbReference type="RefSeq" id="WP_132421682.1">
    <property type="nucleotide sequence ID" value="NZ_SMFZ01000001.1"/>
</dbReference>
<feature type="transmembrane region" description="Helical" evidence="7">
    <location>
        <begin position="119"/>
        <end position="138"/>
    </location>
</feature>
<dbReference type="OrthoDB" id="9811476at2"/>
<proteinExistence type="inferred from homology"/>
<evidence type="ECO:0000256" key="6">
    <source>
        <dbReference type="ARBA" id="ARBA00023136"/>
    </source>
</evidence>
<comment type="subcellular location">
    <subcellularLocation>
        <location evidence="1">Cell membrane</location>
        <topology evidence="1">Multi-pass membrane protein</topology>
    </subcellularLocation>
</comment>
<evidence type="ECO:0000256" key="1">
    <source>
        <dbReference type="ARBA" id="ARBA00004651"/>
    </source>
</evidence>
<feature type="transmembrane region" description="Helical" evidence="7">
    <location>
        <begin position="201"/>
        <end position="221"/>
    </location>
</feature>
<evidence type="ECO:0000256" key="4">
    <source>
        <dbReference type="ARBA" id="ARBA00022692"/>
    </source>
</evidence>
<dbReference type="PANTHER" id="PTHR40074:SF4">
    <property type="entry name" value="INNER MEMBRANE PROTEIN YCFT"/>
    <property type="match status" value="1"/>
</dbReference>
<protein>
    <submittedName>
        <fullName evidence="9">Putative membrane protein YcfT</fullName>
    </submittedName>
</protein>
<dbReference type="GO" id="GO:0009246">
    <property type="term" value="P:enterobacterial common antigen biosynthetic process"/>
    <property type="evidence" value="ECO:0007669"/>
    <property type="project" value="TreeGrafter"/>
</dbReference>
<evidence type="ECO:0000256" key="3">
    <source>
        <dbReference type="ARBA" id="ARBA00022475"/>
    </source>
</evidence>
<reference evidence="9 10" key="1">
    <citation type="submission" date="2019-03" db="EMBL/GenBank/DDBJ databases">
        <title>Sequencing the genomes of 1000 actinobacteria strains.</title>
        <authorList>
            <person name="Klenk H.-P."/>
        </authorList>
    </citation>
    <scope>NUCLEOTIDE SEQUENCE [LARGE SCALE GENOMIC DNA]</scope>
    <source>
        <strain evidence="9 10">DSM 44969</strain>
    </source>
</reference>
<accession>A0A4R1HX47</accession>
<feature type="transmembrane region" description="Helical" evidence="7">
    <location>
        <begin position="292"/>
        <end position="311"/>
    </location>
</feature>
<keyword evidence="6 7" id="KW-0472">Membrane</keyword>
<evidence type="ECO:0000259" key="8">
    <source>
        <dbReference type="Pfam" id="PF01757"/>
    </source>
</evidence>
<feature type="transmembrane region" description="Helical" evidence="7">
    <location>
        <begin position="266"/>
        <end position="286"/>
    </location>
</feature>
<keyword evidence="4 7" id="KW-0812">Transmembrane</keyword>
<dbReference type="EMBL" id="SMFZ01000001">
    <property type="protein sequence ID" value="TCK25370.1"/>
    <property type="molecule type" value="Genomic_DNA"/>
</dbReference>
<dbReference type="GO" id="GO:0016413">
    <property type="term" value="F:O-acetyltransferase activity"/>
    <property type="evidence" value="ECO:0007669"/>
    <property type="project" value="TreeGrafter"/>
</dbReference>
<evidence type="ECO:0000313" key="9">
    <source>
        <dbReference type="EMBL" id="TCK25370.1"/>
    </source>
</evidence>
<organism evidence="9 10">
    <name type="scientific">Pseudonocardia endophytica</name>
    <dbReference type="NCBI Taxonomy" id="401976"/>
    <lineage>
        <taxon>Bacteria</taxon>
        <taxon>Bacillati</taxon>
        <taxon>Actinomycetota</taxon>
        <taxon>Actinomycetes</taxon>
        <taxon>Pseudonocardiales</taxon>
        <taxon>Pseudonocardiaceae</taxon>
        <taxon>Pseudonocardia</taxon>
    </lineage>
</organism>
<evidence type="ECO:0000256" key="7">
    <source>
        <dbReference type="SAM" id="Phobius"/>
    </source>
</evidence>
<feature type="transmembrane region" description="Helical" evidence="7">
    <location>
        <begin position="50"/>
        <end position="67"/>
    </location>
</feature>
<dbReference type="Proteomes" id="UP000295560">
    <property type="component" value="Unassembled WGS sequence"/>
</dbReference>
<evidence type="ECO:0000313" key="10">
    <source>
        <dbReference type="Proteomes" id="UP000295560"/>
    </source>
</evidence>
<comment type="caution">
    <text evidence="9">The sequence shown here is derived from an EMBL/GenBank/DDBJ whole genome shotgun (WGS) entry which is preliminary data.</text>
</comment>
<feature type="transmembrane region" description="Helical" evidence="7">
    <location>
        <begin position="147"/>
        <end position="165"/>
    </location>
</feature>
<name>A0A4R1HX47_PSEEN</name>
<feature type="transmembrane region" description="Helical" evidence="7">
    <location>
        <begin position="171"/>
        <end position="189"/>
    </location>
</feature>
<dbReference type="GO" id="GO:0005886">
    <property type="term" value="C:plasma membrane"/>
    <property type="evidence" value="ECO:0007669"/>
    <property type="project" value="UniProtKB-SubCell"/>
</dbReference>
<comment type="similarity">
    <text evidence="2">Belongs to the acyltransferase 3 family.</text>
</comment>
<gene>
    <name evidence="9" type="ORF">EV378_1176</name>
</gene>
<dbReference type="AlphaFoldDB" id="A0A4R1HX47"/>
<evidence type="ECO:0000256" key="2">
    <source>
        <dbReference type="ARBA" id="ARBA00007400"/>
    </source>
</evidence>
<feature type="transmembrane region" description="Helical" evidence="7">
    <location>
        <begin position="227"/>
        <end position="246"/>
    </location>
</feature>
<evidence type="ECO:0000256" key="5">
    <source>
        <dbReference type="ARBA" id="ARBA00022989"/>
    </source>
</evidence>
<feature type="domain" description="Acyltransferase 3" evidence="8">
    <location>
        <begin position="6"/>
        <end position="311"/>
    </location>
</feature>
<keyword evidence="3" id="KW-1003">Cell membrane</keyword>
<keyword evidence="10" id="KW-1185">Reference proteome</keyword>